<evidence type="ECO:0000313" key="2">
    <source>
        <dbReference type="EMBL" id="MFD2186118.1"/>
    </source>
</evidence>
<dbReference type="EMBL" id="JBHUHY010000003">
    <property type="protein sequence ID" value="MFD2186118.1"/>
    <property type="molecule type" value="Genomic_DNA"/>
</dbReference>
<accession>A0ABW5ASZ7</accession>
<feature type="chain" id="PRO_5046636971" description="GOLD domain-containing protein" evidence="1">
    <location>
        <begin position="22"/>
        <end position="143"/>
    </location>
</feature>
<reference evidence="3" key="1">
    <citation type="journal article" date="2019" name="Int. J. Syst. Evol. Microbiol.">
        <title>The Global Catalogue of Microorganisms (GCM) 10K type strain sequencing project: providing services to taxonomists for standard genome sequencing and annotation.</title>
        <authorList>
            <consortium name="The Broad Institute Genomics Platform"/>
            <consortium name="The Broad Institute Genome Sequencing Center for Infectious Disease"/>
            <person name="Wu L."/>
            <person name="Ma J."/>
        </authorList>
    </citation>
    <scope>NUCLEOTIDE SEQUENCE [LARGE SCALE GENOMIC DNA]</scope>
    <source>
        <strain evidence="3">DT92</strain>
    </source>
</reference>
<sequence length="143" mass="16423">MKKVKLILAFFLAALFTGCLDDDDNIPFFYDVVAIEEVTIPDEFTRGETYKITVSYFRPSTCHSFSGFDYGGFGNERTVAVFNIVIDDDTTPCEDLERTELVEASFTFFVGRENSYVFRFWQGRDDQGNNQFLTIEVPVVDEQ</sequence>
<evidence type="ECO:0008006" key="4">
    <source>
        <dbReference type="Google" id="ProtNLM"/>
    </source>
</evidence>
<dbReference type="Proteomes" id="UP001597344">
    <property type="component" value="Unassembled WGS sequence"/>
</dbReference>
<evidence type="ECO:0000313" key="3">
    <source>
        <dbReference type="Proteomes" id="UP001597344"/>
    </source>
</evidence>
<dbReference type="RefSeq" id="WP_378319102.1">
    <property type="nucleotide sequence ID" value="NZ_JBHUHY010000003.1"/>
</dbReference>
<evidence type="ECO:0000256" key="1">
    <source>
        <dbReference type="SAM" id="SignalP"/>
    </source>
</evidence>
<protein>
    <recommendedName>
        <fullName evidence="4">GOLD domain-containing protein</fullName>
    </recommendedName>
</protein>
<proteinExistence type="predicted"/>
<name>A0ABW5ASZ7_9FLAO</name>
<dbReference type="PROSITE" id="PS51257">
    <property type="entry name" value="PROKAR_LIPOPROTEIN"/>
    <property type="match status" value="1"/>
</dbReference>
<feature type="signal peptide" evidence="1">
    <location>
        <begin position="1"/>
        <end position="21"/>
    </location>
</feature>
<keyword evidence="3" id="KW-1185">Reference proteome</keyword>
<comment type="caution">
    <text evidence="2">The sequence shown here is derived from an EMBL/GenBank/DDBJ whole genome shotgun (WGS) entry which is preliminary data.</text>
</comment>
<organism evidence="2 3">
    <name type="scientific">Aquimarina celericrescens</name>
    <dbReference type="NCBI Taxonomy" id="1964542"/>
    <lineage>
        <taxon>Bacteria</taxon>
        <taxon>Pseudomonadati</taxon>
        <taxon>Bacteroidota</taxon>
        <taxon>Flavobacteriia</taxon>
        <taxon>Flavobacteriales</taxon>
        <taxon>Flavobacteriaceae</taxon>
        <taxon>Aquimarina</taxon>
    </lineage>
</organism>
<keyword evidence="1" id="KW-0732">Signal</keyword>
<gene>
    <name evidence="2" type="ORF">ACFSJT_04895</name>
</gene>